<keyword evidence="2" id="KW-0560">Oxidoreductase</keyword>
<name>A0AB34JQI0_PRYPA</name>
<reference evidence="8 9" key="1">
    <citation type="journal article" date="2024" name="Science">
        <title>Giant polyketide synthase enzymes in the biosynthesis of giant marine polyether toxins.</title>
        <authorList>
            <person name="Fallon T.R."/>
            <person name="Shende V.V."/>
            <person name="Wierzbicki I.H."/>
            <person name="Pendleton A.L."/>
            <person name="Watervoot N.F."/>
            <person name="Auber R.P."/>
            <person name="Gonzalez D.J."/>
            <person name="Wisecaver J.H."/>
            <person name="Moore B.S."/>
        </authorList>
    </citation>
    <scope>NUCLEOTIDE SEQUENCE [LARGE SCALE GENOMIC DNA]</scope>
    <source>
        <strain evidence="8 9">12B1</strain>
    </source>
</reference>
<keyword evidence="9" id="KW-1185">Reference proteome</keyword>
<dbReference type="Pfam" id="PF25137">
    <property type="entry name" value="ADH_Fe_C"/>
    <property type="match status" value="1"/>
</dbReference>
<sequence>MSTKALSFATASRILGRLGASGQTGAVFRELGCRNVAIITDKGVRAAELLNSAVKSLEGAGISYHIYDQVVADPPLGVVLDAVSWSRMLAVDGVLGFGGGSPLDIAKLVAFLNGSTTQTIDELWGVDKCKGNRLPLVQVPTTAGTGSEVTPISIITTGIGQKKGIVSHQLLPDVAICDGDLTLSVPKHVTAATGIDAMVHCIEAYTSALKKNFLSDCLAREGLRLLGANIRSVCDDGSNRQARLDMLYGSTLAGMAFANAPVGAVHALAYPIGANYKVSHGLSNSIMLPHVLRFNGAVPAADKLYSEILADAFPSGIDAQLSANENGQSNAELLASGFEQLANDLGIETKLGQLGISESDVALLSAQAMEQTRLLPNNPREVRLADAQRIYSQAL</sequence>
<dbReference type="SUPFAM" id="SSF56796">
    <property type="entry name" value="Dehydroquinate synthase-like"/>
    <property type="match status" value="1"/>
</dbReference>
<proteinExistence type="inferred from homology"/>
<dbReference type="CDD" id="cd08193">
    <property type="entry name" value="HVD"/>
    <property type="match status" value="1"/>
</dbReference>
<dbReference type="GO" id="GO:0004022">
    <property type="term" value="F:alcohol dehydrogenase (NAD+) activity"/>
    <property type="evidence" value="ECO:0007669"/>
    <property type="project" value="TreeGrafter"/>
</dbReference>
<evidence type="ECO:0000256" key="1">
    <source>
        <dbReference type="ARBA" id="ARBA00007358"/>
    </source>
</evidence>
<dbReference type="AlphaFoldDB" id="A0AB34JQI0"/>
<dbReference type="PANTHER" id="PTHR11496">
    <property type="entry name" value="ALCOHOL DEHYDROGENASE"/>
    <property type="match status" value="1"/>
</dbReference>
<keyword evidence="3" id="KW-0520">NAD</keyword>
<feature type="domain" description="Alcohol dehydrogenase iron-type/glycerol dehydrogenase GldA" evidence="6">
    <location>
        <begin position="13"/>
        <end position="178"/>
    </location>
</feature>
<accession>A0AB34JQI0</accession>
<dbReference type="PROSITE" id="PS00913">
    <property type="entry name" value="ADH_IRON_1"/>
    <property type="match status" value="1"/>
</dbReference>
<dbReference type="InterPro" id="IPR018211">
    <property type="entry name" value="ADH_Fe_CS"/>
</dbReference>
<dbReference type="Gene3D" id="1.20.1090.10">
    <property type="entry name" value="Dehydroquinate synthase-like - alpha domain"/>
    <property type="match status" value="1"/>
</dbReference>
<comment type="similarity">
    <text evidence="1">Belongs to the iron-containing alcohol dehydrogenase family.</text>
</comment>
<dbReference type="InterPro" id="IPR001670">
    <property type="entry name" value="ADH_Fe/GldA"/>
</dbReference>
<dbReference type="Proteomes" id="UP001515480">
    <property type="component" value="Unassembled WGS sequence"/>
</dbReference>
<evidence type="ECO:0000313" key="8">
    <source>
        <dbReference type="EMBL" id="KAL1524219.1"/>
    </source>
</evidence>
<feature type="domain" description="Fe-containing alcohol dehydrogenase-like C-terminal" evidence="7">
    <location>
        <begin position="190"/>
        <end position="394"/>
    </location>
</feature>
<gene>
    <name evidence="8" type="ORF">AB1Y20_019126</name>
</gene>
<evidence type="ECO:0000256" key="4">
    <source>
        <dbReference type="ARBA" id="ARBA00074847"/>
    </source>
</evidence>
<evidence type="ECO:0000256" key="3">
    <source>
        <dbReference type="ARBA" id="ARBA00023027"/>
    </source>
</evidence>
<comment type="caution">
    <text evidence="8">The sequence shown here is derived from an EMBL/GenBank/DDBJ whole genome shotgun (WGS) entry which is preliminary data.</text>
</comment>
<dbReference type="Pfam" id="PF00465">
    <property type="entry name" value="Fe-ADH"/>
    <property type="match status" value="1"/>
</dbReference>
<dbReference type="PANTHER" id="PTHR11496:SF102">
    <property type="entry name" value="ALCOHOL DEHYDROGENASE 4"/>
    <property type="match status" value="1"/>
</dbReference>
<evidence type="ECO:0000256" key="2">
    <source>
        <dbReference type="ARBA" id="ARBA00023002"/>
    </source>
</evidence>
<evidence type="ECO:0000313" key="9">
    <source>
        <dbReference type="Proteomes" id="UP001515480"/>
    </source>
</evidence>
<evidence type="ECO:0000256" key="5">
    <source>
        <dbReference type="ARBA" id="ARBA00076695"/>
    </source>
</evidence>
<dbReference type="FunFam" id="1.20.1090.10:FF:000001">
    <property type="entry name" value="Aldehyde-alcohol dehydrogenase"/>
    <property type="match status" value="1"/>
</dbReference>
<dbReference type="EMBL" id="JBGBPQ010000005">
    <property type="protein sequence ID" value="KAL1524219.1"/>
    <property type="molecule type" value="Genomic_DNA"/>
</dbReference>
<dbReference type="FunFam" id="3.40.50.1970:FF:000003">
    <property type="entry name" value="Alcohol dehydrogenase, iron-containing"/>
    <property type="match status" value="1"/>
</dbReference>
<dbReference type="GO" id="GO:0046872">
    <property type="term" value="F:metal ion binding"/>
    <property type="evidence" value="ECO:0007669"/>
    <property type="project" value="InterPro"/>
</dbReference>
<evidence type="ECO:0000259" key="6">
    <source>
        <dbReference type="Pfam" id="PF00465"/>
    </source>
</evidence>
<dbReference type="InterPro" id="IPR056798">
    <property type="entry name" value="ADH_Fe_C"/>
</dbReference>
<protein>
    <recommendedName>
        <fullName evidence="4">Alcohol dehydrogenase 4</fullName>
    </recommendedName>
    <alternativeName>
        <fullName evidence="5">Alcohol dehydrogenase IV</fullName>
    </alternativeName>
</protein>
<organism evidence="8 9">
    <name type="scientific">Prymnesium parvum</name>
    <name type="common">Toxic golden alga</name>
    <dbReference type="NCBI Taxonomy" id="97485"/>
    <lineage>
        <taxon>Eukaryota</taxon>
        <taxon>Haptista</taxon>
        <taxon>Haptophyta</taxon>
        <taxon>Prymnesiophyceae</taxon>
        <taxon>Prymnesiales</taxon>
        <taxon>Prymnesiaceae</taxon>
        <taxon>Prymnesium</taxon>
    </lineage>
</organism>
<evidence type="ECO:0000259" key="7">
    <source>
        <dbReference type="Pfam" id="PF25137"/>
    </source>
</evidence>
<dbReference type="GO" id="GO:0006113">
    <property type="term" value="P:fermentation"/>
    <property type="evidence" value="ECO:0007669"/>
    <property type="project" value="UniProtKB-ARBA"/>
</dbReference>
<dbReference type="Gene3D" id="3.40.50.1970">
    <property type="match status" value="1"/>
</dbReference>
<dbReference type="InterPro" id="IPR039697">
    <property type="entry name" value="Alcohol_dehydrogenase_Fe"/>
</dbReference>